<dbReference type="GO" id="GO:0043565">
    <property type="term" value="F:sequence-specific DNA binding"/>
    <property type="evidence" value="ECO:0007669"/>
    <property type="project" value="InterPro"/>
</dbReference>
<dbReference type="InterPro" id="IPR027065">
    <property type="entry name" value="Lon_Prtase"/>
</dbReference>
<comment type="similarity">
    <text evidence="9 12 13">Belongs to the peptidase S16 family.</text>
</comment>
<reference evidence="18" key="1">
    <citation type="submission" date="2023-03" db="EMBL/GenBank/DDBJ databases">
        <authorList>
            <person name="Steffen K."/>
            <person name="Cardenas P."/>
        </authorList>
    </citation>
    <scope>NUCLEOTIDE SEQUENCE</scope>
</reference>
<evidence type="ECO:0000256" key="2">
    <source>
        <dbReference type="ARBA" id="ARBA00022490"/>
    </source>
</evidence>
<feature type="active site" evidence="10 12">
    <location>
        <position position="781"/>
    </location>
</feature>
<dbReference type="EC" id="3.4.21.-" evidence="9 14"/>
<evidence type="ECO:0000256" key="4">
    <source>
        <dbReference type="ARBA" id="ARBA00022741"/>
    </source>
</evidence>
<dbReference type="PIRSF" id="PIRSF001174">
    <property type="entry name" value="Lon_proteas"/>
    <property type="match status" value="1"/>
</dbReference>
<dbReference type="AlphaFoldDB" id="A0AA35X6G7"/>
<dbReference type="SMART" id="SM00382">
    <property type="entry name" value="AAA"/>
    <property type="match status" value="1"/>
</dbReference>
<dbReference type="InterPro" id="IPR003959">
    <property type="entry name" value="ATPase_AAA_core"/>
</dbReference>
<evidence type="ECO:0000256" key="9">
    <source>
        <dbReference type="PIRNR" id="PIRNR001174"/>
    </source>
</evidence>
<dbReference type="Gene3D" id="1.20.58.1480">
    <property type="match status" value="1"/>
</dbReference>
<dbReference type="CDD" id="cd19500">
    <property type="entry name" value="RecA-like_Lon"/>
    <property type="match status" value="1"/>
</dbReference>
<feature type="region of interest" description="Disordered" evidence="15">
    <location>
        <begin position="1"/>
        <end position="46"/>
    </location>
</feature>
<dbReference type="Pfam" id="PF22667">
    <property type="entry name" value="Lon_lid"/>
    <property type="match status" value="1"/>
</dbReference>
<sequence length="857" mass="95142">MGRSGGHRNVLSGFRLRPDTERIRGRQAPMSDPVKGSVTDAGSPQGQVHRMVPVLPLRDIVVFPHSFLPLSVGRKSTVQMLRDATREAAEADPSGSGKVMLAVLTQKDDSVDNPGEDDLYRVGTAARLEKQVRMREGTVRIVIRGSFRFRVERIVQTEPYVRADIRVLDGTVGANKTVEFEALTRKIREELQEMIKTDLFPRAREVMKTQLARVGSAGQLADFVAEQLPSLNTEMRQEILQTLSIEDRLGLAYAAILREKQVRDLGRSIESKVKSEVGRTQREFFLREQMKAIQKELGEGDDSTKEMDELREKIEKAGMPEEAEKEALREFRRLGRIPPASAEYTVGRTYLDWLVRVPWDKRTEDKYDIPRAKDILEADHYDLEKVKDRILEFLAVRERKPDQKGPILCFAGPPGVGKTSLGRSIAKAVGREFVRLSLGGIRDEAEIRGHRRTYIGALPGQIVQGLVRAGTRNPVFMLDEVDKLGMDFRGDPSSALLEVLDPEQNDTFRDHYLDLAFDLSDVLFIATANMMDPVPPALRDRMEILGLQGYTEEEKIQIAVRHILPRQLENHGLEEEEDQPVFGRESLALIIRDYTREAGLRNMERSIAKICRKAVRKLAEGEAGPLQVSPEVVSELLGAPTSLSRELVERVSVPGVAVGLAWTPVGGDILFAEASRMKGNTRLTLTGQLGDVMKESATAALSWVRQHGATYGIQTGFYRKSDIHFHVPEGSTPKDGPSAGITLVAALISVLTGTVCRPELAMTGEITLTGHVLPVGGIKEKLLAAHRYGIREVILPRLNEGSFLEDVPDEIRDALQIHLVSNLEETIPIIFPNLAPAPTIPGPSIAAGTTPDQMLMQ</sequence>
<gene>
    <name evidence="18" type="ORF">GBAR_LOCUS26066</name>
</gene>
<dbReference type="GO" id="GO:0004176">
    <property type="term" value="F:ATP-dependent peptidase activity"/>
    <property type="evidence" value="ECO:0007669"/>
    <property type="project" value="UniProtKB-UniRule"/>
</dbReference>
<evidence type="ECO:0000259" key="16">
    <source>
        <dbReference type="PROSITE" id="PS51786"/>
    </source>
</evidence>
<evidence type="ECO:0000256" key="13">
    <source>
        <dbReference type="RuleBase" id="RU000591"/>
    </source>
</evidence>
<dbReference type="HAMAP" id="MF_01973">
    <property type="entry name" value="lon_bact"/>
    <property type="match status" value="1"/>
</dbReference>
<comment type="caution">
    <text evidence="18">The sequence shown here is derived from an EMBL/GenBank/DDBJ whole genome shotgun (WGS) entry which is preliminary data.</text>
</comment>
<protein>
    <recommendedName>
        <fullName evidence="9 14">Lon protease homolog</fullName>
        <ecNumber evidence="9 14">3.4.21.-</ecNumber>
    </recommendedName>
</protein>
<evidence type="ECO:0000259" key="17">
    <source>
        <dbReference type="PROSITE" id="PS51787"/>
    </source>
</evidence>
<dbReference type="Gene3D" id="3.30.230.10">
    <property type="match status" value="1"/>
</dbReference>
<dbReference type="GO" id="GO:0030163">
    <property type="term" value="P:protein catabolic process"/>
    <property type="evidence" value="ECO:0007669"/>
    <property type="project" value="InterPro"/>
</dbReference>
<dbReference type="NCBIfam" id="TIGR00763">
    <property type="entry name" value="lon"/>
    <property type="match status" value="1"/>
</dbReference>
<organism evidence="18 19">
    <name type="scientific">Geodia barretti</name>
    <name type="common">Barrett's horny sponge</name>
    <dbReference type="NCBI Taxonomy" id="519541"/>
    <lineage>
        <taxon>Eukaryota</taxon>
        <taxon>Metazoa</taxon>
        <taxon>Porifera</taxon>
        <taxon>Demospongiae</taxon>
        <taxon>Heteroscleromorpha</taxon>
        <taxon>Tetractinellida</taxon>
        <taxon>Astrophorina</taxon>
        <taxon>Geodiidae</taxon>
        <taxon>Geodia</taxon>
    </lineage>
</organism>
<feature type="domain" description="Lon N-terminal" evidence="17">
    <location>
        <begin position="52"/>
        <end position="260"/>
    </location>
</feature>
<dbReference type="GO" id="GO:0005737">
    <property type="term" value="C:cytoplasm"/>
    <property type="evidence" value="ECO:0007669"/>
    <property type="project" value="UniProtKB-SubCell"/>
</dbReference>
<proteinExistence type="inferred from homology"/>
<dbReference type="InterPro" id="IPR003593">
    <property type="entry name" value="AAA+_ATPase"/>
</dbReference>
<dbReference type="InterPro" id="IPR027543">
    <property type="entry name" value="Lon_bac"/>
</dbReference>
<dbReference type="PRINTS" id="PR00830">
    <property type="entry name" value="ENDOLAPTASE"/>
</dbReference>
<dbReference type="InterPro" id="IPR054594">
    <property type="entry name" value="Lon_lid"/>
</dbReference>
<keyword evidence="7 9" id="KW-0067">ATP-binding</keyword>
<evidence type="ECO:0000256" key="3">
    <source>
        <dbReference type="ARBA" id="ARBA00022670"/>
    </source>
</evidence>
<comment type="subcellular location">
    <subcellularLocation>
        <location evidence="1">Cytoplasm</location>
    </subcellularLocation>
</comment>
<dbReference type="PANTHER" id="PTHR10046">
    <property type="entry name" value="ATP DEPENDENT LON PROTEASE FAMILY MEMBER"/>
    <property type="match status" value="1"/>
</dbReference>
<evidence type="ECO:0000313" key="19">
    <source>
        <dbReference type="Proteomes" id="UP001174909"/>
    </source>
</evidence>
<keyword evidence="3 9" id="KW-0645">Protease</keyword>
<dbReference type="GO" id="GO:0005524">
    <property type="term" value="F:ATP binding"/>
    <property type="evidence" value="ECO:0007669"/>
    <property type="project" value="UniProtKB-KW"/>
</dbReference>
<dbReference type="Pfam" id="PF02190">
    <property type="entry name" value="LON_substr_bdg"/>
    <property type="match status" value="1"/>
</dbReference>
<evidence type="ECO:0000256" key="10">
    <source>
        <dbReference type="PIRSR" id="PIRSR001174-1"/>
    </source>
</evidence>
<dbReference type="InterPro" id="IPR014721">
    <property type="entry name" value="Ribsml_uS5_D2-typ_fold_subgr"/>
</dbReference>
<dbReference type="InterPro" id="IPR027417">
    <property type="entry name" value="P-loop_NTPase"/>
</dbReference>
<dbReference type="SMART" id="SM00464">
    <property type="entry name" value="LON"/>
    <property type="match status" value="1"/>
</dbReference>
<feature type="active site" evidence="10 12">
    <location>
        <position position="738"/>
    </location>
</feature>
<dbReference type="PROSITE" id="PS51786">
    <property type="entry name" value="LON_PROTEOLYTIC"/>
    <property type="match status" value="1"/>
</dbReference>
<keyword evidence="19" id="KW-1185">Reference proteome</keyword>
<dbReference type="Gene3D" id="1.20.5.5270">
    <property type="match status" value="1"/>
</dbReference>
<evidence type="ECO:0000256" key="8">
    <source>
        <dbReference type="ARBA" id="ARBA00023016"/>
    </source>
</evidence>
<dbReference type="PROSITE" id="PS01046">
    <property type="entry name" value="LON_SER"/>
    <property type="match status" value="1"/>
</dbReference>
<evidence type="ECO:0000256" key="11">
    <source>
        <dbReference type="PIRSR" id="PIRSR001174-2"/>
    </source>
</evidence>
<dbReference type="Gene3D" id="3.40.50.300">
    <property type="entry name" value="P-loop containing nucleotide triphosphate hydrolases"/>
    <property type="match status" value="1"/>
</dbReference>
<evidence type="ECO:0000256" key="7">
    <source>
        <dbReference type="ARBA" id="ARBA00022840"/>
    </source>
</evidence>
<dbReference type="PROSITE" id="PS51787">
    <property type="entry name" value="LON_N"/>
    <property type="match status" value="1"/>
</dbReference>
<dbReference type="InterPro" id="IPR008269">
    <property type="entry name" value="Lon_proteolytic"/>
</dbReference>
<keyword evidence="6 9" id="KW-0720">Serine protease</keyword>
<dbReference type="Proteomes" id="UP001174909">
    <property type="component" value="Unassembled WGS sequence"/>
</dbReference>
<dbReference type="GO" id="GO:0016887">
    <property type="term" value="F:ATP hydrolysis activity"/>
    <property type="evidence" value="ECO:0007669"/>
    <property type="project" value="InterPro"/>
</dbReference>
<keyword evidence="4 9" id="KW-0547">Nucleotide-binding</keyword>
<dbReference type="InterPro" id="IPR004815">
    <property type="entry name" value="Lon_bac/euk-typ"/>
</dbReference>
<dbReference type="SUPFAM" id="SSF52540">
    <property type="entry name" value="P-loop containing nucleoside triphosphate hydrolases"/>
    <property type="match status" value="1"/>
</dbReference>
<evidence type="ECO:0000256" key="15">
    <source>
        <dbReference type="SAM" id="MobiDB-lite"/>
    </source>
</evidence>
<dbReference type="GO" id="GO:0004252">
    <property type="term" value="F:serine-type endopeptidase activity"/>
    <property type="evidence" value="ECO:0007669"/>
    <property type="project" value="UniProtKB-UniRule"/>
</dbReference>
<dbReference type="InterPro" id="IPR015947">
    <property type="entry name" value="PUA-like_sf"/>
</dbReference>
<dbReference type="Gene3D" id="2.30.130.40">
    <property type="entry name" value="LON domain-like"/>
    <property type="match status" value="1"/>
</dbReference>
<dbReference type="InterPro" id="IPR020568">
    <property type="entry name" value="Ribosomal_Su5_D2-typ_SF"/>
</dbReference>
<dbReference type="InterPro" id="IPR003111">
    <property type="entry name" value="Lon_prtase_N"/>
</dbReference>
<keyword evidence="8" id="KW-0346">Stress response</keyword>
<evidence type="ECO:0000313" key="18">
    <source>
        <dbReference type="EMBL" id="CAI8047168.1"/>
    </source>
</evidence>
<dbReference type="FunFam" id="3.40.50.300:FF:000382">
    <property type="entry name" value="Lon protease homolog 2, peroxisomal"/>
    <property type="match status" value="1"/>
</dbReference>
<evidence type="ECO:0000256" key="1">
    <source>
        <dbReference type="ARBA" id="ARBA00004496"/>
    </source>
</evidence>
<feature type="domain" description="Lon proteolytic" evidence="16">
    <location>
        <begin position="651"/>
        <end position="833"/>
    </location>
</feature>
<keyword evidence="5 9" id="KW-0378">Hydrolase</keyword>
<dbReference type="Gene3D" id="1.10.8.60">
    <property type="match status" value="1"/>
</dbReference>
<evidence type="ECO:0000256" key="12">
    <source>
        <dbReference type="PROSITE-ProRule" id="PRU01122"/>
    </source>
</evidence>
<dbReference type="Pfam" id="PF05362">
    <property type="entry name" value="Lon_C"/>
    <property type="match status" value="1"/>
</dbReference>
<dbReference type="InterPro" id="IPR046336">
    <property type="entry name" value="Lon_prtase_N_sf"/>
</dbReference>
<evidence type="ECO:0000256" key="14">
    <source>
        <dbReference type="RuleBase" id="RU000592"/>
    </source>
</evidence>
<keyword evidence="2" id="KW-0963">Cytoplasm</keyword>
<dbReference type="EMBL" id="CASHTH010003616">
    <property type="protein sequence ID" value="CAI8047168.1"/>
    <property type="molecule type" value="Genomic_DNA"/>
</dbReference>
<dbReference type="Pfam" id="PF00004">
    <property type="entry name" value="AAA"/>
    <property type="match status" value="1"/>
</dbReference>
<dbReference type="FunFam" id="1.20.5.5270:FF:000002">
    <property type="entry name" value="Lon protease homolog"/>
    <property type="match status" value="1"/>
</dbReference>
<name>A0AA35X6G7_GEOBA</name>
<dbReference type="InterPro" id="IPR008268">
    <property type="entry name" value="Peptidase_S16_AS"/>
</dbReference>
<dbReference type="SUPFAM" id="SSF54211">
    <property type="entry name" value="Ribosomal protein S5 domain 2-like"/>
    <property type="match status" value="1"/>
</dbReference>
<accession>A0AA35X6G7</accession>
<evidence type="ECO:0000256" key="5">
    <source>
        <dbReference type="ARBA" id="ARBA00022801"/>
    </source>
</evidence>
<feature type="binding site" evidence="11">
    <location>
        <begin position="412"/>
        <end position="419"/>
    </location>
    <ligand>
        <name>ATP</name>
        <dbReference type="ChEBI" id="CHEBI:30616"/>
    </ligand>
</feature>
<dbReference type="SUPFAM" id="SSF88697">
    <property type="entry name" value="PUA domain-like"/>
    <property type="match status" value="1"/>
</dbReference>
<evidence type="ECO:0000256" key="6">
    <source>
        <dbReference type="ARBA" id="ARBA00022825"/>
    </source>
</evidence>
<dbReference type="GO" id="GO:0006508">
    <property type="term" value="P:proteolysis"/>
    <property type="evidence" value="ECO:0007669"/>
    <property type="project" value="UniProtKB-KW"/>
</dbReference>